<reference evidence="3" key="1">
    <citation type="journal article" date="2015" name="Nat. Genet.">
        <title>The genome and transcriptome of the zoonotic hookworm Ancylostoma ceylanicum identify infection-specific gene families.</title>
        <authorList>
            <person name="Schwarz E.M."/>
            <person name="Hu Y."/>
            <person name="Antoshechkin I."/>
            <person name="Miller M.M."/>
            <person name="Sternberg P.W."/>
            <person name="Aroian R.V."/>
        </authorList>
    </citation>
    <scope>NUCLEOTIDE SEQUENCE</scope>
    <source>
        <strain evidence="3">HY135</strain>
    </source>
</reference>
<organism evidence="2 3">
    <name type="scientific">Ancylostoma ceylanicum</name>
    <dbReference type="NCBI Taxonomy" id="53326"/>
    <lineage>
        <taxon>Eukaryota</taxon>
        <taxon>Metazoa</taxon>
        <taxon>Ecdysozoa</taxon>
        <taxon>Nematoda</taxon>
        <taxon>Chromadorea</taxon>
        <taxon>Rhabditida</taxon>
        <taxon>Rhabditina</taxon>
        <taxon>Rhabditomorpha</taxon>
        <taxon>Strongyloidea</taxon>
        <taxon>Ancylostomatidae</taxon>
        <taxon>Ancylostomatinae</taxon>
        <taxon>Ancylostoma</taxon>
    </lineage>
</organism>
<evidence type="ECO:0000313" key="2">
    <source>
        <dbReference type="EMBL" id="EYC24636.1"/>
    </source>
</evidence>
<dbReference type="AlphaFoldDB" id="A0A016VBK7"/>
<gene>
    <name evidence="2" type="primary">Acey_s0013.g2020</name>
    <name evidence="2" type="ORF">Y032_0013g2020</name>
</gene>
<feature type="region of interest" description="Disordered" evidence="1">
    <location>
        <begin position="1"/>
        <end position="82"/>
    </location>
</feature>
<accession>A0A016VBK7</accession>
<evidence type="ECO:0000256" key="1">
    <source>
        <dbReference type="SAM" id="MobiDB-lite"/>
    </source>
</evidence>
<dbReference type="EMBL" id="JARK01001349">
    <property type="protein sequence ID" value="EYC24636.1"/>
    <property type="molecule type" value="Genomic_DNA"/>
</dbReference>
<comment type="caution">
    <text evidence="2">The sequence shown here is derived from an EMBL/GenBank/DDBJ whole genome shotgun (WGS) entry which is preliminary data.</text>
</comment>
<proteinExistence type="predicted"/>
<evidence type="ECO:0000313" key="3">
    <source>
        <dbReference type="Proteomes" id="UP000024635"/>
    </source>
</evidence>
<sequence length="82" mass="9005">MTVANGIRKGAIRDGYGHDPTVVERRTEGNKGFNISAEESSAQRSLKKATDVVETAANNMRDKLNQASRGGFEDNTKPYCWS</sequence>
<protein>
    <submittedName>
        <fullName evidence="2">Uncharacterized protein</fullName>
    </submittedName>
</protein>
<dbReference type="Proteomes" id="UP000024635">
    <property type="component" value="Unassembled WGS sequence"/>
</dbReference>
<feature type="compositionally biased region" description="Basic and acidic residues" evidence="1">
    <location>
        <begin position="11"/>
        <end position="29"/>
    </location>
</feature>
<name>A0A016VBK7_9BILA</name>
<keyword evidence="3" id="KW-1185">Reference proteome</keyword>